<evidence type="ECO:0000313" key="3">
    <source>
        <dbReference type="EMBL" id="MFC3182260.1"/>
    </source>
</evidence>
<evidence type="ECO:0000259" key="2">
    <source>
        <dbReference type="Pfam" id="PF14358"/>
    </source>
</evidence>
<keyword evidence="1" id="KW-1133">Transmembrane helix</keyword>
<evidence type="ECO:0000256" key="1">
    <source>
        <dbReference type="SAM" id="Phobius"/>
    </source>
</evidence>
<evidence type="ECO:0000313" key="4">
    <source>
        <dbReference type="Proteomes" id="UP001595547"/>
    </source>
</evidence>
<feature type="transmembrane region" description="Helical" evidence="1">
    <location>
        <begin position="9"/>
        <end position="28"/>
    </location>
</feature>
<feature type="transmembrane region" description="Helical" evidence="1">
    <location>
        <begin position="114"/>
        <end position="132"/>
    </location>
</feature>
<name>A0ABV7J0U2_9RHOB</name>
<feature type="transmembrane region" description="Helical" evidence="1">
    <location>
        <begin position="152"/>
        <end position="172"/>
    </location>
</feature>
<dbReference type="Proteomes" id="UP001595547">
    <property type="component" value="Unassembled WGS sequence"/>
</dbReference>
<feature type="transmembrane region" description="Helical" evidence="1">
    <location>
        <begin position="71"/>
        <end position="94"/>
    </location>
</feature>
<feature type="transmembrane region" description="Helical" evidence="1">
    <location>
        <begin position="34"/>
        <end position="50"/>
    </location>
</feature>
<comment type="caution">
    <text evidence="3">The sequence shown here is derived from an EMBL/GenBank/DDBJ whole genome shotgun (WGS) entry which is preliminary data.</text>
</comment>
<dbReference type="EMBL" id="JBHRTO010000001">
    <property type="protein sequence ID" value="MFC3182260.1"/>
    <property type="molecule type" value="Genomic_DNA"/>
</dbReference>
<feature type="transmembrane region" description="Helical" evidence="1">
    <location>
        <begin position="192"/>
        <end position="211"/>
    </location>
</feature>
<reference evidence="4" key="1">
    <citation type="journal article" date="2019" name="Int. J. Syst. Evol. Microbiol.">
        <title>The Global Catalogue of Microorganisms (GCM) 10K type strain sequencing project: providing services to taxonomists for standard genome sequencing and annotation.</title>
        <authorList>
            <consortium name="The Broad Institute Genomics Platform"/>
            <consortium name="The Broad Institute Genome Sequencing Center for Infectious Disease"/>
            <person name="Wu L."/>
            <person name="Ma J."/>
        </authorList>
    </citation>
    <scope>NUCLEOTIDE SEQUENCE [LARGE SCALE GENOMIC DNA]</scope>
    <source>
        <strain evidence="4">KCTC 52039</strain>
    </source>
</reference>
<dbReference type="InterPro" id="IPR025517">
    <property type="entry name" value="DUF4405"/>
</dbReference>
<dbReference type="RefSeq" id="WP_380073841.1">
    <property type="nucleotide sequence ID" value="NZ_JBHRTO010000001.1"/>
</dbReference>
<dbReference type="Pfam" id="PF14358">
    <property type="entry name" value="DUF4405"/>
    <property type="match status" value="1"/>
</dbReference>
<gene>
    <name evidence="3" type="ORF">ACFOGH_14755</name>
</gene>
<feature type="domain" description="Flavinylation-associated cytochrome" evidence="2">
    <location>
        <begin position="73"/>
        <end position="130"/>
    </location>
</feature>
<sequence length="227" mass="25391">MTPRPSLRLVLDLTAACLLVASLAYWWLGNTAHELFGTGLFLLMFAHNGFNRRWYGRLGRTGREPRGKVTIALNLTLMVTMIALLITSIVVSRVVFGFLPLDAGVTSRQLHLLAAYWEVLLVGLHIGLNWQIVINIARSRFDMVRPSSRWRALAWVAVLCITGTGLHSAYAMDLGAKLLNQTTLEMWDFNTATPRFFLNWFSILGMCAVMGHQGAKLLRRSPVHAKG</sequence>
<protein>
    <submittedName>
        <fullName evidence="3">DUF4405 domain-containing protein</fullName>
    </submittedName>
</protein>
<accession>A0ABV7J0U2</accession>
<keyword evidence="1" id="KW-0472">Membrane</keyword>
<keyword evidence="4" id="KW-1185">Reference proteome</keyword>
<keyword evidence="1" id="KW-0812">Transmembrane</keyword>
<organism evidence="3 4">
    <name type="scientific">Cypionkella sinensis</name>
    <dbReference type="NCBI Taxonomy" id="1756043"/>
    <lineage>
        <taxon>Bacteria</taxon>
        <taxon>Pseudomonadati</taxon>
        <taxon>Pseudomonadota</taxon>
        <taxon>Alphaproteobacteria</taxon>
        <taxon>Rhodobacterales</taxon>
        <taxon>Paracoccaceae</taxon>
        <taxon>Cypionkella</taxon>
    </lineage>
</organism>
<proteinExistence type="predicted"/>